<keyword evidence="2" id="KW-0813">Transport</keyword>
<dbReference type="Pfam" id="PF00358">
    <property type="entry name" value="PTS_EIIA_1"/>
    <property type="match status" value="1"/>
</dbReference>
<dbReference type="GO" id="GO:0009401">
    <property type="term" value="P:phosphoenolpyruvate-dependent sugar phosphotransferase system"/>
    <property type="evidence" value="ECO:0007669"/>
    <property type="project" value="UniProtKB-KW"/>
</dbReference>
<comment type="subcellular location">
    <subcellularLocation>
        <location evidence="1">Cytoplasm</location>
    </subcellularLocation>
</comment>
<dbReference type="NCBIfam" id="TIGR00830">
    <property type="entry name" value="PTBA"/>
    <property type="match status" value="1"/>
</dbReference>
<dbReference type="STRING" id="81857.IV38_GL000989"/>
<dbReference type="Gene3D" id="2.70.70.10">
    <property type="entry name" value="Glucose Permease (Domain IIA)"/>
    <property type="match status" value="1"/>
</dbReference>
<evidence type="ECO:0000313" key="11">
    <source>
        <dbReference type="Proteomes" id="UP000051751"/>
    </source>
</evidence>
<evidence type="ECO:0000256" key="2">
    <source>
        <dbReference type="ARBA" id="ARBA00022448"/>
    </source>
</evidence>
<dbReference type="PANTHER" id="PTHR45008">
    <property type="entry name" value="PTS SYSTEM GLUCOSE-SPECIFIC EIIA COMPONENT"/>
    <property type="match status" value="1"/>
</dbReference>
<evidence type="ECO:0000313" key="9">
    <source>
        <dbReference type="EMBL" id="KRN32806.1"/>
    </source>
</evidence>
<comment type="caution">
    <text evidence="8">The sequence shown here is derived from an EMBL/GenBank/DDBJ whole genome shotgun (WGS) entry which is preliminary data.</text>
</comment>
<dbReference type="Proteomes" id="UP000051645">
    <property type="component" value="Unassembled WGS sequence"/>
</dbReference>
<dbReference type="OrthoDB" id="9769191at2"/>
<dbReference type="Proteomes" id="UP000051751">
    <property type="component" value="Unassembled WGS sequence"/>
</dbReference>
<proteinExistence type="predicted"/>
<dbReference type="AlphaFoldDB" id="A0A0R2FJQ6"/>
<evidence type="ECO:0000313" key="8">
    <source>
        <dbReference type="EMBL" id="KRN28784.1"/>
    </source>
</evidence>
<dbReference type="RefSeq" id="WP_057769050.1">
    <property type="nucleotide sequence ID" value="NZ_JQAT01000002.1"/>
</dbReference>
<dbReference type="GO" id="GO:0005737">
    <property type="term" value="C:cytoplasm"/>
    <property type="evidence" value="ECO:0007669"/>
    <property type="project" value="UniProtKB-SubCell"/>
</dbReference>
<keyword evidence="5" id="KW-0598">Phosphotransferase system</keyword>
<gene>
    <name evidence="8" type="ORF">IV38_GL000989</name>
    <name evidence="9" type="ORF">IV40_GL000864</name>
</gene>
<feature type="domain" description="PTS EIIA type-1" evidence="7">
    <location>
        <begin position="28"/>
        <end position="131"/>
    </location>
</feature>
<reference evidence="10 11" key="1">
    <citation type="journal article" date="2015" name="Genome Announc.">
        <title>Expanding the biotechnology potential of lactobacilli through comparative genomics of 213 strains and associated genera.</title>
        <authorList>
            <person name="Sun Z."/>
            <person name="Harris H.M."/>
            <person name="McCann A."/>
            <person name="Guo C."/>
            <person name="Argimon S."/>
            <person name="Zhang W."/>
            <person name="Yang X."/>
            <person name="Jeffery I.B."/>
            <person name="Cooney J.C."/>
            <person name="Kagawa T.F."/>
            <person name="Liu W."/>
            <person name="Song Y."/>
            <person name="Salvetti E."/>
            <person name="Wrobel A."/>
            <person name="Rasinkangas P."/>
            <person name="Parkhill J."/>
            <person name="Rea M.C."/>
            <person name="O'Sullivan O."/>
            <person name="Ritari J."/>
            <person name="Douillard F.P."/>
            <person name="Paul Ross R."/>
            <person name="Yang R."/>
            <person name="Briner A.E."/>
            <person name="Felis G.E."/>
            <person name="de Vos W.M."/>
            <person name="Barrangou R."/>
            <person name="Klaenhammer T.R."/>
            <person name="Caufield P.W."/>
            <person name="Cui Y."/>
            <person name="Zhang H."/>
            <person name="O'Toole P.W."/>
        </authorList>
    </citation>
    <scope>NUCLEOTIDE SEQUENCE [LARGE SCALE GENOMIC DNA]</scope>
    <source>
        <strain evidence="8 11">ATCC BAA-66</strain>
        <strain evidence="9 10">DSM 13344</strain>
    </source>
</reference>
<keyword evidence="6" id="KW-0418">Kinase</keyword>
<evidence type="ECO:0000259" key="7">
    <source>
        <dbReference type="PROSITE" id="PS51093"/>
    </source>
</evidence>
<keyword evidence="3" id="KW-0762">Sugar transport</keyword>
<dbReference type="SUPFAM" id="SSF51261">
    <property type="entry name" value="Duplicated hybrid motif"/>
    <property type="match status" value="1"/>
</dbReference>
<keyword evidence="4" id="KW-0808">Transferase</keyword>
<protein>
    <recommendedName>
        <fullName evidence="7">PTS EIIA type-1 domain-containing protein</fullName>
    </recommendedName>
</protein>
<accession>A0A0R2FJQ6</accession>
<keyword evidence="10" id="KW-1185">Reference proteome</keyword>
<sequence>MSFFFQKAKKQLFAPVNGELIPLKDVPDDDFASGMLGAGFAIEPINDAVYSPVKGVVNSILPSKHAIGIKSGSLEVLVHMGIDTYTMEGVPFKLNVAVGDHVKPTTQLATMNRAEIRESGKPVTTMVSIMNSRDAVADFEVSPLNGIMAHGQPIAVAKEDQRALASVH</sequence>
<organism evidence="8 11">
    <name type="scientific">Lactobacillus selangorensis</name>
    <dbReference type="NCBI Taxonomy" id="81857"/>
    <lineage>
        <taxon>Bacteria</taxon>
        <taxon>Bacillati</taxon>
        <taxon>Bacillota</taxon>
        <taxon>Bacilli</taxon>
        <taxon>Lactobacillales</taxon>
        <taxon>Lactobacillaceae</taxon>
        <taxon>Lactobacillus</taxon>
    </lineage>
</organism>
<dbReference type="InterPro" id="IPR011055">
    <property type="entry name" value="Dup_hybrid_motif"/>
</dbReference>
<evidence type="ECO:0000256" key="1">
    <source>
        <dbReference type="ARBA" id="ARBA00004496"/>
    </source>
</evidence>
<evidence type="ECO:0000256" key="4">
    <source>
        <dbReference type="ARBA" id="ARBA00022679"/>
    </source>
</evidence>
<evidence type="ECO:0000256" key="6">
    <source>
        <dbReference type="ARBA" id="ARBA00022777"/>
    </source>
</evidence>
<dbReference type="PATRIC" id="fig|81857.3.peg.994"/>
<dbReference type="EMBL" id="JQAZ01000002">
    <property type="protein sequence ID" value="KRN32806.1"/>
    <property type="molecule type" value="Genomic_DNA"/>
</dbReference>
<dbReference type="EMBL" id="JQAT01000002">
    <property type="protein sequence ID" value="KRN28784.1"/>
    <property type="molecule type" value="Genomic_DNA"/>
</dbReference>
<dbReference type="PANTHER" id="PTHR45008:SF1">
    <property type="entry name" value="PTS SYSTEM GLUCOSE-SPECIFIC EIIA COMPONENT"/>
    <property type="match status" value="1"/>
</dbReference>
<name>A0A0R2FJQ6_9LACO</name>
<evidence type="ECO:0000256" key="5">
    <source>
        <dbReference type="ARBA" id="ARBA00022683"/>
    </source>
</evidence>
<dbReference type="InterPro" id="IPR050890">
    <property type="entry name" value="PTS_EIIA_component"/>
</dbReference>
<dbReference type="GO" id="GO:0016301">
    <property type="term" value="F:kinase activity"/>
    <property type="evidence" value="ECO:0007669"/>
    <property type="project" value="UniProtKB-KW"/>
</dbReference>
<dbReference type="PROSITE" id="PS51093">
    <property type="entry name" value="PTS_EIIA_TYPE_1"/>
    <property type="match status" value="1"/>
</dbReference>
<evidence type="ECO:0000256" key="3">
    <source>
        <dbReference type="ARBA" id="ARBA00022597"/>
    </source>
</evidence>
<evidence type="ECO:0000313" key="10">
    <source>
        <dbReference type="Proteomes" id="UP000051645"/>
    </source>
</evidence>
<dbReference type="InterPro" id="IPR001127">
    <property type="entry name" value="PTS_EIIA_1_perm"/>
</dbReference>